<dbReference type="KEGG" id="rpne:NCTC8284_03592"/>
<evidence type="ECO:0000256" key="9">
    <source>
        <dbReference type="RuleBase" id="RU362122"/>
    </source>
</evidence>
<keyword evidence="5 9" id="KW-0812">Transmembrane</keyword>
<keyword evidence="7 9" id="KW-1133">Transmembrane helix</keyword>
<evidence type="ECO:0000256" key="4">
    <source>
        <dbReference type="ARBA" id="ARBA00022475"/>
    </source>
</evidence>
<evidence type="ECO:0000256" key="2">
    <source>
        <dbReference type="ARBA" id="ARBA00008540"/>
    </source>
</evidence>
<organism evidence="10 11">
    <name type="scientific">Rodentibacter pneumotropicus</name>
    <dbReference type="NCBI Taxonomy" id="758"/>
    <lineage>
        <taxon>Bacteria</taxon>
        <taxon>Pseudomonadati</taxon>
        <taxon>Pseudomonadota</taxon>
        <taxon>Gammaproteobacteria</taxon>
        <taxon>Pasteurellales</taxon>
        <taxon>Pasteurellaceae</taxon>
        <taxon>Rodentibacter</taxon>
    </lineage>
</organism>
<dbReference type="InterPro" id="IPR004685">
    <property type="entry name" value="Brnchd-chn_aa_trnsp_Livcs"/>
</dbReference>
<name>A0A448MTD3_9PAST</name>
<feature type="transmembrane region" description="Helical" evidence="9">
    <location>
        <begin position="6"/>
        <end position="26"/>
    </location>
</feature>
<evidence type="ECO:0000256" key="7">
    <source>
        <dbReference type="ARBA" id="ARBA00022989"/>
    </source>
</evidence>
<evidence type="ECO:0000313" key="11">
    <source>
        <dbReference type="Proteomes" id="UP000278733"/>
    </source>
</evidence>
<evidence type="ECO:0000313" key="10">
    <source>
        <dbReference type="EMBL" id="VEH68359.1"/>
    </source>
</evidence>
<keyword evidence="3 9" id="KW-0813">Transport</keyword>
<comment type="subcellular location">
    <subcellularLocation>
        <location evidence="9">Cell inner membrane</location>
        <topology evidence="9">Multi-pass membrane protein</topology>
    </subcellularLocation>
    <subcellularLocation>
        <location evidence="1">Cell membrane</location>
        <topology evidence="1">Multi-pass membrane protein</topology>
    </subcellularLocation>
</comment>
<evidence type="ECO:0000256" key="1">
    <source>
        <dbReference type="ARBA" id="ARBA00004651"/>
    </source>
</evidence>
<dbReference type="AlphaFoldDB" id="A0A448MTD3"/>
<dbReference type="EMBL" id="LR134405">
    <property type="protein sequence ID" value="VEH68359.1"/>
    <property type="molecule type" value="Genomic_DNA"/>
</dbReference>
<sequence>MFTRKDIIILGMMIFALFLGAGNVIFRQWKGLQQARIGQRHLWVLY</sequence>
<accession>A0A448MTD3</accession>
<comment type="similarity">
    <text evidence="2 9">Belongs to the branched chain amino acid transporter family.</text>
</comment>
<dbReference type="GO" id="GO:0006865">
    <property type="term" value="P:amino acid transport"/>
    <property type="evidence" value="ECO:0007669"/>
    <property type="project" value="UniProtKB-KW"/>
</dbReference>
<dbReference type="GO" id="GO:0015658">
    <property type="term" value="F:branched-chain amino acid transmembrane transporter activity"/>
    <property type="evidence" value="ECO:0007669"/>
    <property type="project" value="UniProtKB-UniRule"/>
</dbReference>
<comment type="caution">
    <text evidence="9">Lacks conserved residue(s) required for the propagation of feature annotation.</text>
</comment>
<evidence type="ECO:0000256" key="5">
    <source>
        <dbReference type="ARBA" id="ARBA00022692"/>
    </source>
</evidence>
<protein>
    <recommendedName>
        <fullName evidence="9">Branched-chain amino acid transport system carrier protein</fullName>
    </recommendedName>
</protein>
<evidence type="ECO:0000256" key="3">
    <source>
        <dbReference type="ARBA" id="ARBA00022448"/>
    </source>
</evidence>
<evidence type="ECO:0000256" key="8">
    <source>
        <dbReference type="ARBA" id="ARBA00023136"/>
    </source>
</evidence>
<keyword evidence="8 9" id="KW-0472">Membrane</keyword>
<comment type="function">
    <text evidence="9">Component of the transport system for branched-chain amino acids.</text>
</comment>
<dbReference type="Proteomes" id="UP000278733">
    <property type="component" value="Chromosome"/>
</dbReference>
<keyword evidence="4" id="KW-1003">Cell membrane</keyword>
<dbReference type="Pfam" id="PF05525">
    <property type="entry name" value="Branch_AA_trans"/>
    <property type="match status" value="1"/>
</dbReference>
<evidence type="ECO:0000256" key="6">
    <source>
        <dbReference type="ARBA" id="ARBA00022970"/>
    </source>
</evidence>
<proteinExistence type="inferred from homology"/>
<dbReference type="GO" id="GO:0005886">
    <property type="term" value="C:plasma membrane"/>
    <property type="evidence" value="ECO:0007669"/>
    <property type="project" value="UniProtKB-SubCell"/>
</dbReference>
<keyword evidence="6 9" id="KW-0029">Amino-acid transport</keyword>
<gene>
    <name evidence="10" type="ORF">NCTC8284_03592</name>
</gene>
<reference evidence="10 11" key="1">
    <citation type="submission" date="2018-12" db="EMBL/GenBank/DDBJ databases">
        <authorList>
            <consortium name="Pathogen Informatics"/>
        </authorList>
    </citation>
    <scope>NUCLEOTIDE SEQUENCE [LARGE SCALE GENOMIC DNA]</scope>
    <source>
        <strain evidence="10 11">NCTC8284</strain>
    </source>
</reference>